<proteinExistence type="predicted"/>
<dbReference type="AlphaFoldDB" id="T1K7Z2"/>
<dbReference type="Proteomes" id="UP000015104">
    <property type="component" value="Unassembled WGS sequence"/>
</dbReference>
<sequence>MINGDDMIELKVSNYGVNGEVDITPLEDNVAGNDLLQNAQVKLIQLPSTVNVIQVPSNLLVSNNNLILCLPPEGITLQLQPSPTLDSSMEGNSDEIFSTTDCGNQPSFTSMSPITCPDIIQTTAFETNEVSPEVQLEKAQTWHKDSQLAIKALAALKAA</sequence>
<reference evidence="2" key="1">
    <citation type="submission" date="2011-08" db="EMBL/GenBank/DDBJ databases">
        <authorList>
            <person name="Rombauts S."/>
        </authorList>
    </citation>
    <scope>NUCLEOTIDE SEQUENCE</scope>
    <source>
        <strain evidence="2">London</strain>
    </source>
</reference>
<dbReference type="HOGENOM" id="CLU_1663033_0_0_1"/>
<name>T1K7Z2_TETUR</name>
<protein>
    <submittedName>
        <fullName evidence="1">Uncharacterized protein</fullName>
    </submittedName>
</protein>
<evidence type="ECO:0000313" key="1">
    <source>
        <dbReference type="EnsemblMetazoa" id="tetur06g06110.1"/>
    </source>
</evidence>
<evidence type="ECO:0000313" key="2">
    <source>
        <dbReference type="Proteomes" id="UP000015104"/>
    </source>
</evidence>
<dbReference type="EMBL" id="CAEY01001815">
    <property type="status" value="NOT_ANNOTATED_CDS"/>
    <property type="molecule type" value="Genomic_DNA"/>
</dbReference>
<organism evidence="1 2">
    <name type="scientific">Tetranychus urticae</name>
    <name type="common">Two-spotted spider mite</name>
    <dbReference type="NCBI Taxonomy" id="32264"/>
    <lineage>
        <taxon>Eukaryota</taxon>
        <taxon>Metazoa</taxon>
        <taxon>Ecdysozoa</taxon>
        <taxon>Arthropoda</taxon>
        <taxon>Chelicerata</taxon>
        <taxon>Arachnida</taxon>
        <taxon>Acari</taxon>
        <taxon>Acariformes</taxon>
        <taxon>Trombidiformes</taxon>
        <taxon>Prostigmata</taxon>
        <taxon>Eleutherengona</taxon>
        <taxon>Raphignathae</taxon>
        <taxon>Tetranychoidea</taxon>
        <taxon>Tetranychidae</taxon>
        <taxon>Tetranychus</taxon>
    </lineage>
</organism>
<dbReference type="EnsemblMetazoa" id="tetur06g06110.1">
    <property type="protein sequence ID" value="tetur06g06110.1"/>
    <property type="gene ID" value="tetur06g06110"/>
</dbReference>
<accession>T1K7Z2</accession>
<keyword evidence="2" id="KW-1185">Reference proteome</keyword>
<reference evidence="1" key="2">
    <citation type="submission" date="2015-06" db="UniProtKB">
        <authorList>
            <consortium name="EnsemblMetazoa"/>
        </authorList>
    </citation>
    <scope>IDENTIFICATION</scope>
</reference>